<evidence type="ECO:0000313" key="2">
    <source>
        <dbReference type="EMBL" id="OUT08950.1"/>
    </source>
</evidence>
<comment type="caution">
    <text evidence="2">The sequence shown here is derived from an EMBL/GenBank/DDBJ whole genome shotgun (WGS) entry which is preliminary data.</text>
</comment>
<evidence type="ECO:0000313" key="3">
    <source>
        <dbReference type="Proteomes" id="UP000196317"/>
    </source>
</evidence>
<protein>
    <submittedName>
        <fullName evidence="2">Uncharacterized protein</fullName>
    </submittedName>
</protein>
<gene>
    <name evidence="2" type="ORF">B9N65_01015</name>
    <name evidence="1" type="ORF">B9N65_09910</name>
</gene>
<accession>A0A1Y5MK41</accession>
<reference evidence="2 3" key="1">
    <citation type="submission" date="2017-04" db="EMBL/GenBank/DDBJ databases">
        <title>Complete genome of Campylobacter concisus ATCC 33237T and draft genomes for an additional eight well characterized C. concisus strains.</title>
        <authorList>
            <person name="Cornelius A.J."/>
            <person name="Miller W.G."/>
            <person name="Lastovica A.J."/>
            <person name="On S.L."/>
            <person name="French N.P."/>
            <person name="Vandenberg O."/>
            <person name="Biggs P.J."/>
        </authorList>
    </citation>
    <scope>NUCLEOTIDE SEQUENCE [LARGE SCALE GENOMIC DNA]</scope>
    <source>
        <strain evidence="2 3">CCUG 19995</strain>
    </source>
</reference>
<organism evidence="2 3">
    <name type="scientific">Campylobacter concisus</name>
    <dbReference type="NCBI Taxonomy" id="199"/>
    <lineage>
        <taxon>Bacteria</taxon>
        <taxon>Pseudomonadati</taxon>
        <taxon>Campylobacterota</taxon>
        <taxon>Epsilonproteobacteria</taxon>
        <taxon>Campylobacterales</taxon>
        <taxon>Campylobacteraceae</taxon>
        <taxon>Campylobacter</taxon>
    </lineage>
</organism>
<evidence type="ECO:0000313" key="1">
    <source>
        <dbReference type="EMBL" id="OUT06886.1"/>
    </source>
</evidence>
<dbReference type="EMBL" id="NDYN01000001">
    <property type="protein sequence ID" value="OUT08950.1"/>
    <property type="molecule type" value="Genomic_DNA"/>
</dbReference>
<dbReference type="Proteomes" id="UP000196317">
    <property type="component" value="Unassembled WGS sequence"/>
</dbReference>
<dbReference type="EMBL" id="NDYN01000010">
    <property type="protein sequence ID" value="OUT06886.1"/>
    <property type="molecule type" value="Genomic_DNA"/>
</dbReference>
<dbReference type="RefSeq" id="WP_087582447.1">
    <property type="nucleotide sequence ID" value="NZ_NDYN01000001.1"/>
</dbReference>
<name>A0A1Y5MK41_9BACT</name>
<proteinExistence type="predicted"/>
<dbReference type="AlphaFoldDB" id="A0A1Y5MK41"/>
<sequence length="132" mass="15050">MDKIIYVTSNFIQELGDEVITSAPEGVKLKTTNEKAYSKWLITNPDTISAIDNFWKQFVPKQITVRQLKLQLLKLNLLEQAEALVKADKEAQIEFEYARDIEITSPLLQKMAKALGMDDNAIDNFFLEASKL</sequence>